<dbReference type="Proteomes" id="UP000006443">
    <property type="component" value="Unassembled WGS sequence"/>
</dbReference>
<dbReference type="NCBIfam" id="TIGR00779">
    <property type="entry name" value="cad"/>
    <property type="match status" value="1"/>
</dbReference>
<gene>
    <name evidence="2" type="ORF">DealDRAFT_0183</name>
</gene>
<feature type="transmembrane region" description="Helical" evidence="1">
    <location>
        <begin position="67"/>
        <end position="86"/>
    </location>
</feature>
<keyword evidence="1" id="KW-0472">Membrane</keyword>
<dbReference type="RefSeq" id="WP_008513966.1">
    <property type="nucleotide sequence ID" value="NZ_ACJM01000001.1"/>
</dbReference>
<evidence type="ECO:0000313" key="2">
    <source>
        <dbReference type="EMBL" id="EEG78909.1"/>
    </source>
</evidence>
<feature type="transmembrane region" description="Helical" evidence="1">
    <location>
        <begin position="173"/>
        <end position="191"/>
    </location>
</feature>
<feature type="transmembrane region" description="Helical" evidence="1">
    <location>
        <begin position="40"/>
        <end position="61"/>
    </location>
</feature>
<dbReference type="OrthoDB" id="7995400at2"/>
<feature type="transmembrane region" description="Helical" evidence="1">
    <location>
        <begin position="139"/>
        <end position="161"/>
    </location>
</feature>
<keyword evidence="1" id="KW-0812">Transmembrane</keyword>
<keyword evidence="3" id="KW-1185">Reference proteome</keyword>
<proteinExistence type="predicted"/>
<protein>
    <submittedName>
        <fullName evidence="2">Cadmium resistance transporter, CadD family</fullName>
    </submittedName>
</protein>
<comment type="caution">
    <text evidence="2">The sequence shown here is derived from an EMBL/GenBank/DDBJ whole genome shotgun (WGS) entry which is preliminary data.</text>
</comment>
<organism evidence="2 3">
    <name type="scientific">Dethiobacter alkaliphilus AHT 1</name>
    <dbReference type="NCBI Taxonomy" id="555088"/>
    <lineage>
        <taxon>Bacteria</taxon>
        <taxon>Bacillati</taxon>
        <taxon>Bacillota</taxon>
        <taxon>Dethiobacteria</taxon>
        <taxon>Dethiobacterales</taxon>
        <taxon>Dethiobacteraceae</taxon>
        <taxon>Dethiobacter</taxon>
    </lineage>
</organism>
<sequence length="204" mass="22050">MITTIITAAVVYVATSIDNLIILLVFFAHKKDNPTVMRIVGGKVLGTSVLIAVSLLSAFGLRVIPEQWILGLLGFVPLGLGLKVLFEQEGEESLEKIYFAANKKHGNLLVAMTIITIASGGDNLGVYIPLFAAISQAELVVTVLVFYMGVALLCYLGYRLAKLQQLGGTIEKYERIIVPVVFIGLGIMILVENGTIAEIIEILM</sequence>
<dbReference type="STRING" id="555088.DealDRAFT_0183"/>
<accession>C0GCH4</accession>
<dbReference type="InterPro" id="IPR004676">
    <property type="entry name" value="Cd-R_transporter"/>
</dbReference>
<feature type="transmembrane region" description="Helical" evidence="1">
    <location>
        <begin position="6"/>
        <end position="28"/>
    </location>
</feature>
<dbReference type="eggNOG" id="COG4300">
    <property type="taxonomic scope" value="Bacteria"/>
</dbReference>
<name>C0GCH4_DETAL</name>
<reference evidence="2 3" key="1">
    <citation type="submission" date="2009-02" db="EMBL/GenBank/DDBJ databases">
        <title>Sequencing of the draft genome and assembly of Dethiobacter alkaliphilus AHT 1.</title>
        <authorList>
            <consortium name="US DOE Joint Genome Institute (JGI-PGF)"/>
            <person name="Lucas S."/>
            <person name="Copeland A."/>
            <person name="Lapidus A."/>
            <person name="Glavina del Rio T."/>
            <person name="Dalin E."/>
            <person name="Tice H."/>
            <person name="Bruce D."/>
            <person name="Goodwin L."/>
            <person name="Pitluck S."/>
            <person name="Larimer F."/>
            <person name="Land M.L."/>
            <person name="Hauser L."/>
            <person name="Muyzer G."/>
        </authorList>
    </citation>
    <scope>NUCLEOTIDE SEQUENCE [LARGE SCALE GENOMIC DNA]</scope>
    <source>
        <strain evidence="2 3">AHT 1</strain>
    </source>
</reference>
<feature type="transmembrane region" description="Helical" evidence="1">
    <location>
        <begin position="107"/>
        <end position="133"/>
    </location>
</feature>
<dbReference type="AlphaFoldDB" id="C0GCH4"/>
<dbReference type="EMBL" id="ACJM01000001">
    <property type="protein sequence ID" value="EEG78909.1"/>
    <property type="molecule type" value="Genomic_DNA"/>
</dbReference>
<keyword evidence="1" id="KW-1133">Transmembrane helix</keyword>
<evidence type="ECO:0000256" key="1">
    <source>
        <dbReference type="SAM" id="Phobius"/>
    </source>
</evidence>
<evidence type="ECO:0000313" key="3">
    <source>
        <dbReference type="Proteomes" id="UP000006443"/>
    </source>
</evidence>
<dbReference type="Pfam" id="PF03596">
    <property type="entry name" value="Cad"/>
    <property type="match status" value="1"/>
</dbReference>